<dbReference type="Proteomes" id="UP000799772">
    <property type="component" value="Unassembled WGS sequence"/>
</dbReference>
<protein>
    <submittedName>
        <fullName evidence="2">Uncharacterized protein</fullName>
    </submittedName>
</protein>
<sequence length="272" mass="29734">MDPVVLEGMSLPQFVEHLVDNHSTSSTFIVCTSRESFCQHLLRALESEPKSDHQRSTESVAGEQVLGDQGAQVSGKDAKDLISPTLYRLAMTRTLKVAFCTTLPMLRAYLSSHGLQQPASKPTQPSVMTGARVPLLAILNPLAVHQDTSSWSAQGLSRTIASAVEAAKRAAQELILFEEPGYGANPTQEHSDERNAQDMEWIPTHAEGDAAIQTDQSTRTEPDIASKSVWDQQVAILNVATKSFGAGEKGWVGRTVRVSKVAERWCRFVDHL</sequence>
<keyword evidence="3" id="KW-1185">Reference proteome</keyword>
<feature type="region of interest" description="Disordered" evidence="1">
    <location>
        <begin position="48"/>
        <end position="69"/>
    </location>
</feature>
<dbReference type="OrthoDB" id="5391496at2759"/>
<name>A0A9P4IQW5_9PEZI</name>
<comment type="caution">
    <text evidence="2">The sequence shown here is derived from an EMBL/GenBank/DDBJ whole genome shotgun (WGS) entry which is preliminary data.</text>
</comment>
<dbReference type="EMBL" id="ML978122">
    <property type="protein sequence ID" value="KAF2102872.1"/>
    <property type="molecule type" value="Genomic_DNA"/>
</dbReference>
<organism evidence="2 3">
    <name type="scientific">Rhizodiscina lignyota</name>
    <dbReference type="NCBI Taxonomy" id="1504668"/>
    <lineage>
        <taxon>Eukaryota</taxon>
        <taxon>Fungi</taxon>
        <taxon>Dikarya</taxon>
        <taxon>Ascomycota</taxon>
        <taxon>Pezizomycotina</taxon>
        <taxon>Dothideomycetes</taxon>
        <taxon>Pleosporomycetidae</taxon>
        <taxon>Aulographales</taxon>
        <taxon>Rhizodiscinaceae</taxon>
        <taxon>Rhizodiscina</taxon>
    </lineage>
</organism>
<evidence type="ECO:0000313" key="3">
    <source>
        <dbReference type="Proteomes" id="UP000799772"/>
    </source>
</evidence>
<dbReference type="AlphaFoldDB" id="A0A9P4IQW5"/>
<accession>A0A9P4IQW5</accession>
<evidence type="ECO:0000313" key="2">
    <source>
        <dbReference type="EMBL" id="KAF2102872.1"/>
    </source>
</evidence>
<reference evidence="2" key="1">
    <citation type="journal article" date="2020" name="Stud. Mycol.">
        <title>101 Dothideomycetes genomes: a test case for predicting lifestyles and emergence of pathogens.</title>
        <authorList>
            <person name="Haridas S."/>
            <person name="Albert R."/>
            <person name="Binder M."/>
            <person name="Bloem J."/>
            <person name="Labutti K."/>
            <person name="Salamov A."/>
            <person name="Andreopoulos B."/>
            <person name="Baker S."/>
            <person name="Barry K."/>
            <person name="Bills G."/>
            <person name="Bluhm B."/>
            <person name="Cannon C."/>
            <person name="Castanera R."/>
            <person name="Culley D."/>
            <person name="Daum C."/>
            <person name="Ezra D."/>
            <person name="Gonzalez J."/>
            <person name="Henrissat B."/>
            <person name="Kuo A."/>
            <person name="Liang C."/>
            <person name="Lipzen A."/>
            <person name="Lutzoni F."/>
            <person name="Magnuson J."/>
            <person name="Mondo S."/>
            <person name="Nolan M."/>
            <person name="Ohm R."/>
            <person name="Pangilinan J."/>
            <person name="Park H.-J."/>
            <person name="Ramirez L."/>
            <person name="Alfaro M."/>
            <person name="Sun H."/>
            <person name="Tritt A."/>
            <person name="Yoshinaga Y."/>
            <person name="Zwiers L.-H."/>
            <person name="Turgeon B."/>
            <person name="Goodwin S."/>
            <person name="Spatafora J."/>
            <person name="Crous P."/>
            <person name="Grigoriev I."/>
        </authorList>
    </citation>
    <scope>NUCLEOTIDE SEQUENCE</scope>
    <source>
        <strain evidence="2">CBS 133067</strain>
    </source>
</reference>
<evidence type="ECO:0000256" key="1">
    <source>
        <dbReference type="SAM" id="MobiDB-lite"/>
    </source>
</evidence>
<gene>
    <name evidence="2" type="ORF">NA57DRAFT_52418</name>
</gene>
<proteinExistence type="predicted"/>